<evidence type="ECO:0000313" key="3">
    <source>
        <dbReference type="EMBL" id="GAA1773323.1"/>
    </source>
</evidence>
<name>A0ABP4XD35_9ACTN</name>
<sequence>MRNDADGNTTRDDTSPSAVSVVDPEPFPEDQSVIDKVHRITKKIVIAIAGGVIVAGGLALVPLPGPGWLIVLAGLGVWAIEFHWARRLLTFTRAQLHRWWHWIGRQRWWVKTLVGLATTIFVAAVVAASLWVGLGRDGITHLWDVLRQ</sequence>
<dbReference type="InterPro" id="IPR019099">
    <property type="entry name" value="Uncharacterised_PGPGW_TM"/>
</dbReference>
<feature type="compositionally biased region" description="Basic and acidic residues" evidence="1">
    <location>
        <begin position="1"/>
        <end position="14"/>
    </location>
</feature>
<feature type="region of interest" description="Disordered" evidence="1">
    <location>
        <begin position="1"/>
        <end position="26"/>
    </location>
</feature>
<feature type="transmembrane region" description="Helical" evidence="2">
    <location>
        <begin position="108"/>
        <end position="134"/>
    </location>
</feature>
<feature type="transmembrane region" description="Helical" evidence="2">
    <location>
        <begin position="67"/>
        <end position="85"/>
    </location>
</feature>
<evidence type="ECO:0000313" key="4">
    <source>
        <dbReference type="Proteomes" id="UP001500655"/>
    </source>
</evidence>
<dbReference type="Proteomes" id="UP001500655">
    <property type="component" value="Unassembled WGS sequence"/>
</dbReference>
<accession>A0ABP4XD35</accession>
<reference evidence="4" key="1">
    <citation type="journal article" date="2019" name="Int. J. Syst. Evol. Microbiol.">
        <title>The Global Catalogue of Microorganisms (GCM) 10K type strain sequencing project: providing services to taxonomists for standard genome sequencing and annotation.</title>
        <authorList>
            <consortium name="The Broad Institute Genomics Platform"/>
            <consortium name="The Broad Institute Genome Sequencing Center for Infectious Disease"/>
            <person name="Wu L."/>
            <person name="Ma J."/>
        </authorList>
    </citation>
    <scope>NUCLEOTIDE SEQUENCE [LARGE SCALE GENOMIC DNA]</scope>
    <source>
        <strain evidence="4">JCM 13249</strain>
    </source>
</reference>
<gene>
    <name evidence="3" type="ORF">GCM10009681_51000</name>
</gene>
<dbReference type="Pfam" id="PF09656">
    <property type="entry name" value="PGPGW"/>
    <property type="match status" value="1"/>
</dbReference>
<proteinExistence type="predicted"/>
<keyword evidence="2" id="KW-1133">Transmembrane helix</keyword>
<organism evidence="3 4">
    <name type="scientific">Luedemannella helvata</name>
    <dbReference type="NCBI Taxonomy" id="349315"/>
    <lineage>
        <taxon>Bacteria</taxon>
        <taxon>Bacillati</taxon>
        <taxon>Actinomycetota</taxon>
        <taxon>Actinomycetes</taxon>
        <taxon>Micromonosporales</taxon>
        <taxon>Micromonosporaceae</taxon>
        <taxon>Luedemannella</taxon>
    </lineage>
</organism>
<keyword evidence="2" id="KW-0472">Membrane</keyword>
<evidence type="ECO:0000256" key="2">
    <source>
        <dbReference type="SAM" id="Phobius"/>
    </source>
</evidence>
<comment type="caution">
    <text evidence="3">The sequence shown here is derived from an EMBL/GenBank/DDBJ whole genome shotgun (WGS) entry which is preliminary data.</text>
</comment>
<keyword evidence="4" id="KW-1185">Reference proteome</keyword>
<evidence type="ECO:0008006" key="5">
    <source>
        <dbReference type="Google" id="ProtNLM"/>
    </source>
</evidence>
<protein>
    <recommendedName>
        <fullName evidence="5">TIGR02611 family protein</fullName>
    </recommendedName>
</protein>
<dbReference type="EMBL" id="BAAALS010000035">
    <property type="protein sequence ID" value="GAA1773323.1"/>
    <property type="molecule type" value="Genomic_DNA"/>
</dbReference>
<evidence type="ECO:0000256" key="1">
    <source>
        <dbReference type="SAM" id="MobiDB-lite"/>
    </source>
</evidence>
<keyword evidence="2" id="KW-0812">Transmembrane</keyword>
<feature type="transmembrane region" description="Helical" evidence="2">
    <location>
        <begin position="44"/>
        <end position="61"/>
    </location>
</feature>